<accession>A0ABV2AWP6</accession>
<dbReference type="RefSeq" id="WP_353108374.1">
    <property type="nucleotide sequence ID" value="NZ_APND01000001.1"/>
</dbReference>
<dbReference type="PROSITE" id="PS51257">
    <property type="entry name" value="PROKAR_LIPOPROTEIN"/>
    <property type="match status" value="1"/>
</dbReference>
<feature type="chain" id="PRO_5045374886" description="Penicillin-binding protein activator LpoB" evidence="1">
    <location>
        <begin position="25"/>
        <end position="174"/>
    </location>
</feature>
<protein>
    <recommendedName>
        <fullName evidence="4">Penicillin-binding protein activator LpoB</fullName>
    </recommendedName>
</protein>
<dbReference type="EMBL" id="APND01000001">
    <property type="protein sequence ID" value="MES1927720.1"/>
    <property type="molecule type" value="Genomic_DNA"/>
</dbReference>
<sequence length="174" mass="18354">MKRSTLIASFFTLAVVLLSGCAVTDVHRSQQLDASARWALLPIANYAETPQAGERAEAILTTLLHKQGVSQLTAAPRSNNGGLPEFDQAAALDQAISWARNQGYRYGVTGAVEEWQYKTGLDGEPAVGISLRVIDVNTGATVWSASGSKAGWGYATVSGTAQKLMSGLVGDMPL</sequence>
<reference evidence="2 3" key="1">
    <citation type="submission" date="2013-03" db="EMBL/GenBank/DDBJ databases">
        <title>Salinisphaera dokdonensis CL-ES53 Genome Sequencing.</title>
        <authorList>
            <person name="Li C."/>
            <person name="Lai Q."/>
            <person name="Shao Z."/>
        </authorList>
    </citation>
    <scope>NUCLEOTIDE SEQUENCE [LARGE SCALE GENOMIC DNA]</scope>
    <source>
        <strain evidence="2 3">CL-ES53</strain>
    </source>
</reference>
<evidence type="ECO:0008006" key="4">
    <source>
        <dbReference type="Google" id="ProtNLM"/>
    </source>
</evidence>
<dbReference type="Proteomes" id="UP001460888">
    <property type="component" value="Unassembled WGS sequence"/>
</dbReference>
<dbReference type="Gene3D" id="3.40.50.10610">
    <property type="entry name" value="ABC-type transport auxiliary lipoprotein component"/>
    <property type="match status" value="1"/>
</dbReference>
<organism evidence="2 3">
    <name type="scientific">Salinisphaera dokdonensis CL-ES53</name>
    <dbReference type="NCBI Taxonomy" id="1304272"/>
    <lineage>
        <taxon>Bacteria</taxon>
        <taxon>Pseudomonadati</taxon>
        <taxon>Pseudomonadota</taxon>
        <taxon>Gammaproteobacteria</taxon>
        <taxon>Salinisphaerales</taxon>
        <taxon>Salinisphaeraceae</taxon>
        <taxon>Salinisphaera</taxon>
    </lineage>
</organism>
<proteinExistence type="predicted"/>
<comment type="caution">
    <text evidence="2">The sequence shown here is derived from an EMBL/GenBank/DDBJ whole genome shotgun (WGS) entry which is preliminary data.</text>
</comment>
<gene>
    <name evidence="2" type="ORF">SADO_00650</name>
</gene>
<feature type="signal peptide" evidence="1">
    <location>
        <begin position="1"/>
        <end position="24"/>
    </location>
</feature>
<name>A0ABV2AWP6_9GAMM</name>
<evidence type="ECO:0000313" key="3">
    <source>
        <dbReference type="Proteomes" id="UP001460888"/>
    </source>
</evidence>
<evidence type="ECO:0000256" key="1">
    <source>
        <dbReference type="SAM" id="SignalP"/>
    </source>
</evidence>
<keyword evidence="3" id="KW-1185">Reference proteome</keyword>
<evidence type="ECO:0000313" key="2">
    <source>
        <dbReference type="EMBL" id="MES1927720.1"/>
    </source>
</evidence>
<keyword evidence="1" id="KW-0732">Signal</keyword>